<evidence type="ECO:0000313" key="2">
    <source>
        <dbReference type="EMBL" id="CAI4037363.1"/>
    </source>
</evidence>
<keyword evidence="1" id="KW-1133">Transmembrane helix</keyword>
<keyword evidence="1" id="KW-0472">Membrane</keyword>
<feature type="transmembrane region" description="Helical" evidence="1">
    <location>
        <begin position="23"/>
        <end position="44"/>
    </location>
</feature>
<dbReference type="InterPro" id="IPR057817">
    <property type="entry name" value="YBR126W-A"/>
</dbReference>
<protein>
    <submittedName>
        <fullName evidence="2">Uncharacterized protein</fullName>
    </submittedName>
</protein>
<dbReference type="GeneID" id="80916576"/>
<proteinExistence type="predicted"/>
<name>A0AA35IUU5_SACMI</name>
<dbReference type="AlphaFoldDB" id="A0AA35IUU5"/>
<sequence length="68" mass="7845">MTTTPDKQKQQQQDQPQDKSFDYAHMCKCIAMFFVVTGVVLMFFETGLDPLQKLQIKQIHQSDAIPRA</sequence>
<evidence type="ECO:0000313" key="3">
    <source>
        <dbReference type="Proteomes" id="UP001161438"/>
    </source>
</evidence>
<reference evidence="2" key="1">
    <citation type="submission" date="2022-10" db="EMBL/GenBank/DDBJ databases">
        <authorList>
            <person name="Byrne P K."/>
        </authorList>
    </citation>
    <scope>NUCLEOTIDE SEQUENCE</scope>
    <source>
        <strain evidence="2">IFO1815</strain>
    </source>
</reference>
<keyword evidence="1" id="KW-0812">Transmembrane</keyword>
<organism evidence="2 3">
    <name type="scientific">Saccharomyces mikatae IFO 1815</name>
    <dbReference type="NCBI Taxonomy" id="226126"/>
    <lineage>
        <taxon>Eukaryota</taxon>
        <taxon>Fungi</taxon>
        <taxon>Dikarya</taxon>
        <taxon>Ascomycota</taxon>
        <taxon>Saccharomycotina</taxon>
        <taxon>Saccharomycetes</taxon>
        <taxon>Saccharomycetales</taxon>
        <taxon>Saccharomycetaceae</taxon>
        <taxon>Saccharomyces</taxon>
    </lineage>
</organism>
<evidence type="ECO:0000256" key="1">
    <source>
        <dbReference type="SAM" id="Phobius"/>
    </source>
</evidence>
<dbReference type="Proteomes" id="UP001161438">
    <property type="component" value="Chromosome 2"/>
</dbReference>
<accession>A0AA35IUU5</accession>
<dbReference type="RefSeq" id="XP_056080480.1">
    <property type="nucleotide sequence ID" value="XM_056223775.1"/>
</dbReference>
<keyword evidence="3" id="KW-1185">Reference proteome</keyword>
<dbReference type="EMBL" id="OX365758">
    <property type="protein sequence ID" value="CAI4037363.1"/>
    <property type="molecule type" value="Genomic_DNA"/>
</dbReference>
<dbReference type="Pfam" id="PF23484">
    <property type="entry name" value="YBR126W-A"/>
    <property type="match status" value="1"/>
</dbReference>
<gene>
    <name evidence="2" type="primary">SMKI02G2370</name>
    <name evidence="2" type="ORF">SMKI_02G2370</name>
</gene>